<dbReference type="Pfam" id="PF12705">
    <property type="entry name" value="PDDEXK_1"/>
    <property type="match status" value="1"/>
</dbReference>
<evidence type="ECO:0000259" key="1">
    <source>
        <dbReference type="Pfam" id="PF12705"/>
    </source>
</evidence>
<dbReference type="EMBL" id="MFSY01000015">
    <property type="protein sequence ID" value="OGI47585.1"/>
    <property type="molecule type" value="Genomic_DNA"/>
</dbReference>
<dbReference type="InterPro" id="IPR011604">
    <property type="entry name" value="PDDEXK-like_dom_sf"/>
</dbReference>
<dbReference type="InterPro" id="IPR011335">
    <property type="entry name" value="Restrct_endonuc-II-like"/>
</dbReference>
<evidence type="ECO:0000313" key="2">
    <source>
        <dbReference type="EMBL" id="OGI47585.1"/>
    </source>
</evidence>
<dbReference type="InterPro" id="IPR038726">
    <property type="entry name" value="PDDEXK_AddAB-type"/>
</dbReference>
<protein>
    <recommendedName>
        <fullName evidence="1">PD-(D/E)XK endonuclease-like domain-containing protein</fullName>
    </recommendedName>
</protein>
<sequence>MSAEQEILLVPFGEDPLHALAAHLLERHTPELPDLSRHTVLFPHWGAVPRFRRLLLEHAQRRGHSALLPPAAGTLATWPRRYADASAAALSDAAREALLWEALAEFPDLRDRFGSWALVENLLALFEELDLNHVRLPDDPDDFLRRLAAGYGIAADALSLSPFTDEARLVHTLWHAWHRHLNDHNLQDRPLMIVAGLARSLVLLPARSRIYLAGFTGFARAELEWVRAMRARGQVTLLFHGRADGAGVQPEDPVARLLLELGAAMTAPRRENPYGDFIERAYAPAAADLPTRARAQAAAQPNSPARERLVIFEADDAEHEARAVELQVRRWLIQGRTDIGIVTNDRKLARRVRALLERANIQLQDAGGWALSTTSAATALMRWLECLEHNFPHAALLDLLRSPFVNPEPARPDKRPLVAALEQIAADGNIVLGLAPYRRALLQQARKWEPRFGRDMTATLTQLIERLAEISHPLQALIHGPPRTAAEFLDALRLSLGHLGAGSAYADDEAGKQILALLDELHAAGPKLKMPWAEFRRWLLRHMERRRFRPPLQGRGVELMGPADSRLYHFDAVVIAGAIREHLPGGIDAPPFFNDGVRAQLGLADRRRRQAEAFHDFRRLLESADRVMVSLSRERRGEALAASPWVDRLRAFQHLAYGHDLEDQELVALLRARETLITARGAAPAPPQPQPAPSLPSDLMPAAFSATSLQHLLDCPYQFYGLDGLGLAPAEAAREELEKSDFGRRVHRIMQAFRSGIPGLPGPWNKPLNQQTLPEAEALLTEISRAVFAPDLGRSFDARGWLYRWLDHIPALLAWELARGATWRPHGTEVKLRRTLAADGARVTLEGRLDRLDRGPDGYAIIDYKTGAAPNLEQVGAGEQIQLPFYALLADERVAETLYLILDDGGVNDRIRLEGEALRELAARVLQRLFELKQALDRGAGMPAWGDSKTCAVCWLEGLCRKEMWPADVAG</sequence>
<evidence type="ECO:0000313" key="3">
    <source>
        <dbReference type="Proteomes" id="UP000179360"/>
    </source>
</evidence>
<dbReference type="STRING" id="1817764.A2637_03195"/>
<dbReference type="AlphaFoldDB" id="A0A1F6TR88"/>
<comment type="caution">
    <text evidence="2">The sequence shown here is derived from an EMBL/GenBank/DDBJ whole genome shotgun (WGS) entry which is preliminary data.</text>
</comment>
<dbReference type="Gene3D" id="3.40.50.300">
    <property type="entry name" value="P-loop containing nucleotide triphosphate hydrolases"/>
    <property type="match status" value="1"/>
</dbReference>
<accession>A0A1F6TR88</accession>
<dbReference type="SUPFAM" id="SSF52980">
    <property type="entry name" value="Restriction endonuclease-like"/>
    <property type="match status" value="1"/>
</dbReference>
<dbReference type="Proteomes" id="UP000179360">
    <property type="component" value="Unassembled WGS sequence"/>
</dbReference>
<organism evidence="2 3">
    <name type="scientific">Candidatus Muproteobacteria bacterium RIFCSPHIGHO2_01_FULL_65_16</name>
    <dbReference type="NCBI Taxonomy" id="1817764"/>
    <lineage>
        <taxon>Bacteria</taxon>
        <taxon>Pseudomonadati</taxon>
        <taxon>Pseudomonadota</taxon>
        <taxon>Candidatus Muproteobacteria</taxon>
    </lineage>
</organism>
<gene>
    <name evidence="2" type="ORF">A2637_03195</name>
</gene>
<dbReference type="InterPro" id="IPR027417">
    <property type="entry name" value="P-loop_NTPase"/>
</dbReference>
<dbReference type="SUPFAM" id="SSF52540">
    <property type="entry name" value="P-loop containing nucleoside triphosphate hydrolases"/>
    <property type="match status" value="1"/>
</dbReference>
<dbReference type="Gene3D" id="3.90.320.10">
    <property type="match status" value="1"/>
</dbReference>
<proteinExistence type="predicted"/>
<feature type="domain" description="PD-(D/E)XK endonuclease-like" evidence="1">
    <location>
        <begin position="704"/>
        <end position="961"/>
    </location>
</feature>
<name>A0A1F6TR88_9PROT</name>
<dbReference type="Gene3D" id="1.10.486.10">
    <property type="entry name" value="PCRA, domain 4"/>
    <property type="match status" value="1"/>
</dbReference>
<reference evidence="2 3" key="1">
    <citation type="journal article" date="2016" name="Nat. Commun.">
        <title>Thousands of microbial genomes shed light on interconnected biogeochemical processes in an aquifer system.</title>
        <authorList>
            <person name="Anantharaman K."/>
            <person name="Brown C.T."/>
            <person name="Hug L.A."/>
            <person name="Sharon I."/>
            <person name="Castelle C.J."/>
            <person name="Probst A.J."/>
            <person name="Thomas B.C."/>
            <person name="Singh A."/>
            <person name="Wilkins M.J."/>
            <person name="Karaoz U."/>
            <person name="Brodie E.L."/>
            <person name="Williams K.H."/>
            <person name="Hubbard S.S."/>
            <person name="Banfield J.F."/>
        </authorList>
    </citation>
    <scope>NUCLEOTIDE SEQUENCE [LARGE SCALE GENOMIC DNA]</scope>
</reference>